<evidence type="ECO:0000256" key="2">
    <source>
        <dbReference type="ARBA" id="ARBA00005467"/>
    </source>
</evidence>
<feature type="transmembrane region" description="Helical" evidence="6">
    <location>
        <begin position="152"/>
        <end position="173"/>
    </location>
</feature>
<evidence type="ECO:0000256" key="3">
    <source>
        <dbReference type="ARBA" id="ARBA00022692"/>
    </source>
</evidence>
<evidence type="ECO:0000313" key="8">
    <source>
        <dbReference type="Proteomes" id="UP000694416"/>
    </source>
</evidence>
<protein>
    <recommendedName>
        <fullName evidence="6">Golgi apparatus membrane protein TVP23 homolog</fullName>
    </recommendedName>
</protein>
<feature type="transmembrane region" description="Helical" evidence="6">
    <location>
        <begin position="92"/>
        <end position="110"/>
    </location>
</feature>
<keyword evidence="4 6" id="KW-1133">Transmembrane helix</keyword>
<name>A0A8C9GE22_9PRIM</name>
<dbReference type="InterPro" id="IPR008564">
    <property type="entry name" value="TVP23-like"/>
</dbReference>
<accession>A0A8C9GE22</accession>
<dbReference type="GO" id="GO:0000139">
    <property type="term" value="C:Golgi membrane"/>
    <property type="evidence" value="ECO:0007669"/>
    <property type="project" value="TreeGrafter"/>
</dbReference>
<dbReference type="AlphaFoldDB" id="A0A8C9GE22"/>
<keyword evidence="5 6" id="KW-0472">Membrane</keyword>
<dbReference type="Ensembl" id="ENSPTET00000003822.1">
    <property type="protein sequence ID" value="ENSPTEP00000002458.1"/>
    <property type="gene ID" value="ENSPTEG00000002902.1"/>
</dbReference>
<evidence type="ECO:0000256" key="1">
    <source>
        <dbReference type="ARBA" id="ARBA00004141"/>
    </source>
</evidence>
<keyword evidence="3 6" id="KW-0812">Transmembrane</keyword>
<dbReference type="PANTHER" id="PTHR13019">
    <property type="entry name" value="GOLGI APPARATUS MEMBRANE PROTEIN TVP23"/>
    <property type="match status" value="1"/>
</dbReference>
<dbReference type="PANTHER" id="PTHR13019:SF7">
    <property type="entry name" value="GOLGI APPARATUS MEMBRANE PROTEIN TVP23"/>
    <property type="match status" value="1"/>
</dbReference>
<dbReference type="Pfam" id="PF05832">
    <property type="entry name" value="DUF846"/>
    <property type="match status" value="1"/>
</dbReference>
<dbReference type="GO" id="GO:0016192">
    <property type="term" value="P:vesicle-mediated transport"/>
    <property type="evidence" value="ECO:0007669"/>
    <property type="project" value="TreeGrafter"/>
</dbReference>
<feature type="transmembrane region" description="Helical" evidence="6">
    <location>
        <begin position="179"/>
        <end position="197"/>
    </location>
</feature>
<comment type="subcellular location">
    <subcellularLocation>
        <location evidence="1 6">Membrane</location>
        <topology evidence="1 6">Multi-pass membrane protein</topology>
    </subcellularLocation>
</comment>
<reference evidence="7" key="2">
    <citation type="submission" date="2025-09" db="UniProtKB">
        <authorList>
            <consortium name="Ensembl"/>
        </authorList>
    </citation>
    <scope>IDENTIFICATION</scope>
</reference>
<dbReference type="GO" id="GO:0009306">
    <property type="term" value="P:protein secretion"/>
    <property type="evidence" value="ECO:0007669"/>
    <property type="project" value="TreeGrafter"/>
</dbReference>
<evidence type="ECO:0000256" key="4">
    <source>
        <dbReference type="ARBA" id="ARBA00022989"/>
    </source>
</evidence>
<sequence length="228" mass="27467">MNTNIFTNKQNINRNSVFQTNPNNSMRINTSYDFHNSPFNISDAKSYFEGFMKESKHPHICFAHIFFKLISILTYFIGPFLLRNKITKENDFIITFSITLFLVSLDFYLVKNITGRFLVKMIWWIDANPDYSNKIVYYSLEENTKNNVEEKIFWYALYINFFIWIIQAIQMLLSLQICWFVLCVTCLFLSYYNLFNFRRCSKQKHKIPNMFLNPSNLNFMYDKIFNKN</sequence>
<evidence type="ECO:0000256" key="5">
    <source>
        <dbReference type="ARBA" id="ARBA00023136"/>
    </source>
</evidence>
<dbReference type="Proteomes" id="UP000694416">
    <property type="component" value="Unplaced"/>
</dbReference>
<comment type="similarity">
    <text evidence="2 6">Belongs to the TVP23 family.</text>
</comment>
<organism evidence="7 8">
    <name type="scientific">Piliocolobus tephrosceles</name>
    <name type="common">Ugandan red Colobus</name>
    <dbReference type="NCBI Taxonomy" id="591936"/>
    <lineage>
        <taxon>Eukaryota</taxon>
        <taxon>Metazoa</taxon>
        <taxon>Chordata</taxon>
        <taxon>Craniata</taxon>
        <taxon>Vertebrata</taxon>
        <taxon>Euteleostomi</taxon>
        <taxon>Mammalia</taxon>
        <taxon>Eutheria</taxon>
        <taxon>Euarchontoglires</taxon>
        <taxon>Primates</taxon>
        <taxon>Haplorrhini</taxon>
        <taxon>Catarrhini</taxon>
        <taxon>Cercopithecidae</taxon>
        <taxon>Colobinae</taxon>
        <taxon>Piliocolobus</taxon>
    </lineage>
</organism>
<evidence type="ECO:0000256" key="6">
    <source>
        <dbReference type="RuleBase" id="RU361206"/>
    </source>
</evidence>
<keyword evidence="8" id="KW-1185">Reference proteome</keyword>
<reference evidence="7" key="1">
    <citation type="submission" date="2025-08" db="UniProtKB">
        <authorList>
            <consortium name="Ensembl"/>
        </authorList>
    </citation>
    <scope>IDENTIFICATION</scope>
</reference>
<proteinExistence type="inferred from homology"/>
<feature type="transmembrane region" description="Helical" evidence="6">
    <location>
        <begin position="60"/>
        <end position="80"/>
    </location>
</feature>
<evidence type="ECO:0000313" key="7">
    <source>
        <dbReference type="Ensembl" id="ENSPTEP00000002458.1"/>
    </source>
</evidence>